<evidence type="ECO:0000256" key="1">
    <source>
        <dbReference type="ARBA" id="ARBA00008720"/>
    </source>
</evidence>
<organism evidence="3 4">
    <name type="scientific">Oribacterium parvum</name>
    <dbReference type="NCBI Taxonomy" id="1501329"/>
    <lineage>
        <taxon>Bacteria</taxon>
        <taxon>Bacillati</taxon>
        <taxon>Bacillota</taxon>
        <taxon>Clostridia</taxon>
        <taxon>Lachnospirales</taxon>
        <taxon>Lachnospiraceae</taxon>
        <taxon>Oribacterium</taxon>
    </lineage>
</organism>
<reference evidence="3" key="1">
    <citation type="submission" date="2020-04" db="EMBL/GenBank/DDBJ databases">
        <title>Deep metagenomics examines the oral microbiome during advanced dental caries in children, revealing novel taxa and co-occurrences with host molecules.</title>
        <authorList>
            <person name="Baker J.L."/>
            <person name="Morton J.T."/>
            <person name="Dinis M."/>
            <person name="Alvarez R."/>
            <person name="Tran N.C."/>
            <person name="Knight R."/>
            <person name="Edlund A."/>
        </authorList>
    </citation>
    <scope>NUCLEOTIDE SEQUENCE</scope>
    <source>
        <strain evidence="3">JCVI_24_bin.2</strain>
    </source>
</reference>
<name>A0A930DPZ4_9FIRM</name>
<evidence type="ECO:0000256" key="2">
    <source>
        <dbReference type="ARBA" id="ARBA00024764"/>
    </source>
</evidence>
<proteinExistence type="inferred from homology"/>
<accession>A0A930DPZ4</accession>
<dbReference type="InterPro" id="IPR007394">
    <property type="entry name" value="UPF0122"/>
</dbReference>
<dbReference type="Pfam" id="PF04297">
    <property type="entry name" value="UPF0122"/>
    <property type="match status" value="1"/>
</dbReference>
<dbReference type="Gene3D" id="1.10.10.10">
    <property type="entry name" value="Winged helix-like DNA-binding domain superfamily/Winged helix DNA-binding domain"/>
    <property type="match status" value="1"/>
</dbReference>
<dbReference type="Proteomes" id="UP000709351">
    <property type="component" value="Unassembled WGS sequence"/>
</dbReference>
<dbReference type="RefSeq" id="WP_314731244.1">
    <property type="nucleotide sequence ID" value="NZ_CAUTDC010000015.1"/>
</dbReference>
<sequence length="104" mass="12230">MDEFVEKGNLFLLYSGLLKENQKKVYAYHIMEDMSFSEIGIEMNITRQAAQYLYSKADEQLRFMEENLQLGKKWLHIRALAEKIAEQSEDEEIRKLAGEIMHGI</sequence>
<gene>
    <name evidence="3" type="ORF">HXM93_05290</name>
</gene>
<evidence type="ECO:0000313" key="3">
    <source>
        <dbReference type="EMBL" id="MBF1283929.1"/>
    </source>
</evidence>
<comment type="function">
    <text evidence="2">Might take part in the signal recognition particle (SRP) pathway. This is inferred from the conservation of its genetic proximity to ftsY/ffh. May be a regulatory protein.</text>
</comment>
<protein>
    <submittedName>
        <fullName evidence="3">Transcriptional regulator</fullName>
    </submittedName>
</protein>
<comment type="caution">
    <text evidence="3">The sequence shown here is derived from an EMBL/GenBank/DDBJ whole genome shotgun (WGS) entry which is preliminary data.</text>
</comment>
<dbReference type="EMBL" id="JABZRD010000300">
    <property type="protein sequence ID" value="MBF1283929.1"/>
    <property type="molecule type" value="Genomic_DNA"/>
</dbReference>
<dbReference type="InterPro" id="IPR036388">
    <property type="entry name" value="WH-like_DNA-bd_sf"/>
</dbReference>
<dbReference type="InterPro" id="IPR013324">
    <property type="entry name" value="RNA_pol_sigma_r3/r4-like"/>
</dbReference>
<dbReference type="SUPFAM" id="SSF88659">
    <property type="entry name" value="Sigma3 and sigma4 domains of RNA polymerase sigma factors"/>
    <property type="match status" value="1"/>
</dbReference>
<evidence type="ECO:0000313" key="4">
    <source>
        <dbReference type="Proteomes" id="UP000709351"/>
    </source>
</evidence>
<dbReference type="AlphaFoldDB" id="A0A930DPZ4"/>
<comment type="similarity">
    <text evidence="1">Belongs to the UPF0122 family.</text>
</comment>